<reference evidence="1 2" key="1">
    <citation type="journal article" date="2016" name="Genome Announc.">
        <title>Complete Genome Sequence of Thiostrepton-Producing Streptomyces laurentii ATCC 31255.</title>
        <authorList>
            <person name="Doi K."/>
            <person name="Fujino Y."/>
            <person name="Nagayoshi Y."/>
            <person name="Ohshima T."/>
            <person name="Ogata S."/>
        </authorList>
    </citation>
    <scope>NUCLEOTIDE SEQUENCE [LARGE SCALE GENOMIC DNA]</scope>
    <source>
        <strain evidence="1 2">ATCC 31255</strain>
    </source>
</reference>
<dbReference type="KEGG" id="slau:SLA_6069"/>
<dbReference type="EMBL" id="AP017424">
    <property type="protein sequence ID" value="BAU86938.1"/>
    <property type="molecule type" value="Genomic_DNA"/>
</dbReference>
<accession>A0A169P9F5</accession>
<gene>
    <name evidence="1" type="ORF">SLA_6069</name>
</gene>
<dbReference type="RefSeq" id="WP_359882810.1">
    <property type="nucleotide sequence ID" value="NZ_JBEYHT010000056.1"/>
</dbReference>
<organism evidence="1 2">
    <name type="scientific">Streptomyces laurentii</name>
    <dbReference type="NCBI Taxonomy" id="39478"/>
    <lineage>
        <taxon>Bacteria</taxon>
        <taxon>Bacillati</taxon>
        <taxon>Actinomycetota</taxon>
        <taxon>Actinomycetes</taxon>
        <taxon>Kitasatosporales</taxon>
        <taxon>Streptomycetaceae</taxon>
        <taxon>Streptomyces</taxon>
    </lineage>
</organism>
<evidence type="ECO:0000313" key="1">
    <source>
        <dbReference type="EMBL" id="BAU86938.1"/>
    </source>
</evidence>
<protein>
    <submittedName>
        <fullName evidence="1">Uncharacterized protein</fullName>
    </submittedName>
</protein>
<dbReference type="AlphaFoldDB" id="A0A169P9F5"/>
<evidence type="ECO:0000313" key="2">
    <source>
        <dbReference type="Proteomes" id="UP000217676"/>
    </source>
</evidence>
<sequence>MSWKCRPVYRGLPVPAVATWEGEWEVTPAVYLRGGRISYADPLFDASQRHRGALWRVWSLARDKGVPELGGVHPARQRLAMRRLLCQVCFLQTGTEAAREGGTLFVVGASSRAGTAGPIEDGERTPHPPVHLECAWESARSCPHLLEGMAAARVPTVRPWGVLGVLHASIGDHLVPVDPRVQVAYEDPYITRVLARQAVVELDGCRPVDLRAEAERAGLAGVGAR</sequence>
<keyword evidence="2" id="KW-1185">Reference proteome</keyword>
<name>A0A169P9F5_STRLU</name>
<dbReference type="Proteomes" id="UP000217676">
    <property type="component" value="Chromosome"/>
</dbReference>
<proteinExistence type="predicted"/>